<name>A0AAN7PI85_9COLE</name>
<feature type="region of interest" description="Disordered" evidence="1">
    <location>
        <begin position="79"/>
        <end position="118"/>
    </location>
</feature>
<evidence type="ECO:0000313" key="3">
    <source>
        <dbReference type="Proteomes" id="UP001353858"/>
    </source>
</evidence>
<evidence type="ECO:0000313" key="2">
    <source>
        <dbReference type="EMBL" id="KAK4882881.1"/>
    </source>
</evidence>
<evidence type="ECO:0000256" key="1">
    <source>
        <dbReference type="SAM" id="MobiDB-lite"/>
    </source>
</evidence>
<comment type="caution">
    <text evidence="2">The sequence shown here is derived from an EMBL/GenBank/DDBJ whole genome shotgun (WGS) entry which is preliminary data.</text>
</comment>
<feature type="region of interest" description="Disordered" evidence="1">
    <location>
        <begin position="1"/>
        <end position="21"/>
    </location>
</feature>
<organism evidence="2 3">
    <name type="scientific">Aquatica leii</name>
    <dbReference type="NCBI Taxonomy" id="1421715"/>
    <lineage>
        <taxon>Eukaryota</taxon>
        <taxon>Metazoa</taxon>
        <taxon>Ecdysozoa</taxon>
        <taxon>Arthropoda</taxon>
        <taxon>Hexapoda</taxon>
        <taxon>Insecta</taxon>
        <taxon>Pterygota</taxon>
        <taxon>Neoptera</taxon>
        <taxon>Endopterygota</taxon>
        <taxon>Coleoptera</taxon>
        <taxon>Polyphaga</taxon>
        <taxon>Elateriformia</taxon>
        <taxon>Elateroidea</taxon>
        <taxon>Lampyridae</taxon>
        <taxon>Luciolinae</taxon>
        <taxon>Aquatica</taxon>
    </lineage>
</organism>
<accession>A0AAN7PI85</accession>
<feature type="compositionally biased region" description="Polar residues" evidence="1">
    <location>
        <begin position="1"/>
        <end position="20"/>
    </location>
</feature>
<sequence>MLTSIGGPNTPNQFQMSTHSAIHFPERVVKLNLKDESDDNDDFDDQLPRDYRHHESAEVVESEPDPVVDLEVKEGKNHNNVMQKQTQPMDIEVLDPSVSVPSLRRSKRTPKPIDKLNL</sequence>
<dbReference type="EMBL" id="JARPUR010000002">
    <property type="protein sequence ID" value="KAK4882881.1"/>
    <property type="molecule type" value="Genomic_DNA"/>
</dbReference>
<dbReference type="AlphaFoldDB" id="A0AAN7PI85"/>
<reference evidence="3" key="1">
    <citation type="submission" date="2023-01" db="EMBL/GenBank/DDBJ databases">
        <title>Key to firefly adult light organ development and bioluminescence: homeobox transcription factors regulate luciferase expression and transportation to peroxisome.</title>
        <authorList>
            <person name="Fu X."/>
        </authorList>
    </citation>
    <scope>NUCLEOTIDE SEQUENCE [LARGE SCALE GENOMIC DNA]</scope>
</reference>
<protein>
    <submittedName>
        <fullName evidence="2">Uncharacterized protein</fullName>
    </submittedName>
</protein>
<proteinExistence type="predicted"/>
<gene>
    <name evidence="2" type="ORF">RN001_006200</name>
</gene>
<keyword evidence="3" id="KW-1185">Reference proteome</keyword>
<feature type="compositionally biased region" description="Polar residues" evidence="1">
    <location>
        <begin position="79"/>
        <end position="88"/>
    </location>
</feature>
<dbReference type="Proteomes" id="UP001353858">
    <property type="component" value="Unassembled WGS sequence"/>
</dbReference>